<evidence type="ECO:0000313" key="1">
    <source>
        <dbReference type="EMBL" id="CEK70134.1"/>
    </source>
</evidence>
<name>A0A0B6ZNA6_9EUPU</name>
<dbReference type="EMBL" id="HACG01023269">
    <property type="protein sequence ID" value="CEK70134.1"/>
    <property type="molecule type" value="Transcribed_RNA"/>
</dbReference>
<protein>
    <submittedName>
        <fullName evidence="1">Uncharacterized protein</fullName>
    </submittedName>
</protein>
<sequence>KSEIEMLNRMLSFHGADKHHVNVPTSSSYLQCSQNTSLWPTSIKLLEMSSADCTTDVCQSSSINMIEDLQDKSSTENKSKLINDNCSVVMASNKLNLSGNGCDILSSVMSNVESNIQENIAKEYSNKTNSNGTKYTASSSISTGTISEVSDYQTGSLKKQSSNLNNNNKDSKDTKMLLDQLLLQKKKQFQSSLAKKVMTSSRHLHNSCIKTLCQNSSSYEDCKCVQCSLDLTSSDPSK</sequence>
<accession>A0A0B6ZNA6</accession>
<feature type="non-terminal residue" evidence="1">
    <location>
        <position position="1"/>
    </location>
</feature>
<dbReference type="AlphaFoldDB" id="A0A0B6ZNA6"/>
<reference evidence="1" key="1">
    <citation type="submission" date="2014-12" db="EMBL/GenBank/DDBJ databases">
        <title>Insight into the proteome of Arion vulgaris.</title>
        <authorList>
            <person name="Aradska J."/>
            <person name="Bulat T."/>
            <person name="Smidak R."/>
            <person name="Sarate P."/>
            <person name="Gangsoo J."/>
            <person name="Sialana F."/>
            <person name="Bilban M."/>
            <person name="Lubec G."/>
        </authorList>
    </citation>
    <scope>NUCLEOTIDE SEQUENCE</scope>
    <source>
        <tissue evidence="1">Skin</tissue>
    </source>
</reference>
<feature type="non-terminal residue" evidence="1">
    <location>
        <position position="238"/>
    </location>
</feature>
<gene>
    <name evidence="1" type="primary">ORF72953</name>
</gene>
<proteinExistence type="predicted"/>
<organism evidence="1">
    <name type="scientific">Arion vulgaris</name>
    <dbReference type="NCBI Taxonomy" id="1028688"/>
    <lineage>
        <taxon>Eukaryota</taxon>
        <taxon>Metazoa</taxon>
        <taxon>Spiralia</taxon>
        <taxon>Lophotrochozoa</taxon>
        <taxon>Mollusca</taxon>
        <taxon>Gastropoda</taxon>
        <taxon>Heterobranchia</taxon>
        <taxon>Euthyneura</taxon>
        <taxon>Panpulmonata</taxon>
        <taxon>Eupulmonata</taxon>
        <taxon>Stylommatophora</taxon>
        <taxon>Helicina</taxon>
        <taxon>Arionoidea</taxon>
        <taxon>Arionidae</taxon>
        <taxon>Arion</taxon>
    </lineage>
</organism>